<keyword evidence="3" id="KW-1185">Reference proteome</keyword>
<evidence type="ECO:0000256" key="1">
    <source>
        <dbReference type="SAM" id="MobiDB-lite"/>
    </source>
</evidence>
<organism evidence="2 3">
    <name type="scientific">Pelomonas caseinilytica</name>
    <dbReference type="NCBI Taxonomy" id="2906763"/>
    <lineage>
        <taxon>Bacteria</taxon>
        <taxon>Pseudomonadati</taxon>
        <taxon>Pseudomonadota</taxon>
        <taxon>Betaproteobacteria</taxon>
        <taxon>Burkholderiales</taxon>
        <taxon>Sphaerotilaceae</taxon>
        <taxon>Roseateles</taxon>
    </lineage>
</organism>
<dbReference type="EMBL" id="JAJTWT010000001">
    <property type="protein sequence ID" value="MCE4536287.1"/>
    <property type="molecule type" value="Genomic_DNA"/>
</dbReference>
<proteinExistence type="predicted"/>
<accession>A0ABS8XAE9</accession>
<sequence>MPLSHPIFHAWLATERASRAADRRLYELSIQSATGSRALKDQAASAQLLRRQAHALFEEAMREMAQTAHALHHRRVLGLRAALPNGGTASSAAADGDGRERTPLE</sequence>
<gene>
    <name evidence="2" type="ORF">LXT12_03320</name>
</gene>
<evidence type="ECO:0000313" key="3">
    <source>
        <dbReference type="Proteomes" id="UP001201463"/>
    </source>
</evidence>
<feature type="compositionally biased region" description="Basic and acidic residues" evidence="1">
    <location>
        <begin position="96"/>
        <end position="105"/>
    </location>
</feature>
<feature type="region of interest" description="Disordered" evidence="1">
    <location>
        <begin position="82"/>
        <end position="105"/>
    </location>
</feature>
<dbReference type="Proteomes" id="UP001201463">
    <property type="component" value="Unassembled WGS sequence"/>
</dbReference>
<reference evidence="2 3" key="1">
    <citation type="submission" date="2021-12" db="EMBL/GenBank/DDBJ databases">
        <title>Genome seq of p7.</title>
        <authorList>
            <person name="Seo T."/>
        </authorList>
    </citation>
    <scope>NUCLEOTIDE SEQUENCE [LARGE SCALE GENOMIC DNA]</scope>
    <source>
        <strain evidence="2 3">P7</strain>
    </source>
</reference>
<protein>
    <submittedName>
        <fullName evidence="2">Uncharacterized protein</fullName>
    </submittedName>
</protein>
<dbReference type="RefSeq" id="WP_233389416.1">
    <property type="nucleotide sequence ID" value="NZ_JAJTWT010000001.1"/>
</dbReference>
<evidence type="ECO:0000313" key="2">
    <source>
        <dbReference type="EMBL" id="MCE4536287.1"/>
    </source>
</evidence>
<name>A0ABS8XAE9_9BURK</name>
<comment type="caution">
    <text evidence="2">The sequence shown here is derived from an EMBL/GenBank/DDBJ whole genome shotgun (WGS) entry which is preliminary data.</text>
</comment>
<feature type="compositionally biased region" description="Low complexity" evidence="1">
    <location>
        <begin position="86"/>
        <end position="95"/>
    </location>
</feature>